<organism evidence="1 2">
    <name type="scientific">Mucilaginibacter paludis DSM 18603</name>
    <dbReference type="NCBI Taxonomy" id="714943"/>
    <lineage>
        <taxon>Bacteria</taxon>
        <taxon>Pseudomonadati</taxon>
        <taxon>Bacteroidota</taxon>
        <taxon>Sphingobacteriia</taxon>
        <taxon>Sphingobacteriales</taxon>
        <taxon>Sphingobacteriaceae</taxon>
        <taxon>Mucilaginibacter</taxon>
    </lineage>
</organism>
<reference evidence="1" key="1">
    <citation type="submission" date="2011-09" db="EMBL/GenBank/DDBJ databases">
        <title>The permanent draft genome of Mucilaginibacter paludis DSM 18603.</title>
        <authorList>
            <consortium name="US DOE Joint Genome Institute (JGI-PGF)"/>
            <person name="Lucas S."/>
            <person name="Han J."/>
            <person name="Lapidus A."/>
            <person name="Bruce D."/>
            <person name="Goodwin L."/>
            <person name="Pitluck S."/>
            <person name="Peters L."/>
            <person name="Kyrpides N."/>
            <person name="Mavromatis K."/>
            <person name="Ivanova N."/>
            <person name="Mikhailova N."/>
            <person name="Held B."/>
            <person name="Detter J.C."/>
            <person name="Tapia R."/>
            <person name="Han C."/>
            <person name="Land M."/>
            <person name="Hauser L."/>
            <person name="Markowitz V."/>
            <person name="Cheng J.-F."/>
            <person name="Hugenholtz P."/>
            <person name="Woyke T."/>
            <person name="Wu D."/>
            <person name="Tindall B."/>
            <person name="Brambilla E."/>
            <person name="Klenk H.-P."/>
            <person name="Eisen J.A."/>
        </authorList>
    </citation>
    <scope>NUCLEOTIDE SEQUENCE [LARGE SCALE GENOMIC DNA]</scope>
    <source>
        <strain evidence="1">DSM 18603</strain>
    </source>
</reference>
<dbReference type="RefSeq" id="WP_008504573.1">
    <property type="nucleotide sequence ID" value="NZ_CM001403.1"/>
</dbReference>
<accession>H1Y9Y0</accession>
<dbReference type="HOGENOM" id="CLU_132493_1_0_10"/>
<dbReference type="eggNOG" id="ENOG5032R2M">
    <property type="taxonomic scope" value="Bacteria"/>
</dbReference>
<evidence type="ECO:0000313" key="1">
    <source>
        <dbReference type="EMBL" id="EHQ24964.1"/>
    </source>
</evidence>
<dbReference type="SUPFAM" id="SSF53137">
    <property type="entry name" value="Translational machinery components"/>
    <property type="match status" value="1"/>
</dbReference>
<dbReference type="STRING" id="714943.Mucpa_0783"/>
<proteinExistence type="predicted"/>
<dbReference type="OrthoDB" id="1122364at2"/>
<protein>
    <recommendedName>
        <fullName evidence="3">Host attachment protein</fullName>
    </recommendedName>
</protein>
<name>H1Y9Y0_9SPHI</name>
<gene>
    <name evidence="1" type="ORF">Mucpa_0783</name>
</gene>
<evidence type="ECO:0000313" key="2">
    <source>
        <dbReference type="Proteomes" id="UP000002774"/>
    </source>
</evidence>
<evidence type="ECO:0008006" key="3">
    <source>
        <dbReference type="Google" id="ProtNLM"/>
    </source>
</evidence>
<sequence length="127" mass="15049">MKEAKYLGIWMDHQHADLIEFGAEPMTTTTIDCDFNHQEKEQTLERSENLMHHKEQHEQADYYRKLGEVIRNYSEVVLFGPTEAKVELYNTLKDDHLFANIKFEIIPADKMTDKQQHALVRDYFTVC</sequence>
<dbReference type="EMBL" id="CM001403">
    <property type="protein sequence ID" value="EHQ24964.1"/>
    <property type="molecule type" value="Genomic_DNA"/>
</dbReference>
<dbReference type="AlphaFoldDB" id="H1Y9Y0"/>
<keyword evidence="2" id="KW-1185">Reference proteome</keyword>
<dbReference type="Proteomes" id="UP000002774">
    <property type="component" value="Chromosome"/>
</dbReference>